<name>A0AAF0DC61_9EURO</name>
<keyword evidence="4" id="KW-1185">Reference proteome</keyword>
<feature type="compositionally biased region" description="Basic residues" evidence="1">
    <location>
        <begin position="1"/>
        <end position="10"/>
    </location>
</feature>
<feature type="transmembrane region" description="Helical" evidence="2">
    <location>
        <begin position="48"/>
        <end position="68"/>
    </location>
</feature>
<dbReference type="Proteomes" id="UP001219355">
    <property type="component" value="Chromosome 1"/>
</dbReference>
<reference evidence="3" key="1">
    <citation type="submission" date="2023-03" db="EMBL/GenBank/DDBJ databases">
        <title>Emydomyces testavorans Genome Sequence.</title>
        <authorList>
            <person name="Hoyer L."/>
        </authorList>
    </citation>
    <scope>NUCLEOTIDE SEQUENCE</scope>
    <source>
        <strain evidence="3">16-2883</strain>
    </source>
</reference>
<evidence type="ECO:0000256" key="1">
    <source>
        <dbReference type="SAM" id="MobiDB-lite"/>
    </source>
</evidence>
<dbReference type="AlphaFoldDB" id="A0AAF0DC61"/>
<keyword evidence="2" id="KW-0472">Membrane</keyword>
<gene>
    <name evidence="3" type="ORF">PRK78_001009</name>
</gene>
<sequence>MASTRFRKTFRYPDSESDDNLREELDEQEQETLIQKLRDQDEERNTQYKLMFTILPVVSSIIYFPFFLTSGRSALQRLLCFLGISSLLSTAWIMWNFALSRRDKKGKRPMRDIERENTPLRRYLGPTNALVCAFLLSAAYLLGPSSDSKDILRVLYVVPGGKFETPSQR</sequence>
<proteinExistence type="predicted"/>
<feature type="region of interest" description="Disordered" evidence="1">
    <location>
        <begin position="1"/>
        <end position="25"/>
    </location>
</feature>
<feature type="compositionally biased region" description="Basic and acidic residues" evidence="1">
    <location>
        <begin position="11"/>
        <end position="23"/>
    </location>
</feature>
<accession>A0AAF0DC61</accession>
<evidence type="ECO:0000256" key="2">
    <source>
        <dbReference type="SAM" id="Phobius"/>
    </source>
</evidence>
<evidence type="ECO:0008006" key="5">
    <source>
        <dbReference type="Google" id="ProtNLM"/>
    </source>
</evidence>
<feature type="transmembrane region" description="Helical" evidence="2">
    <location>
        <begin position="120"/>
        <end position="142"/>
    </location>
</feature>
<protein>
    <recommendedName>
        <fullName evidence="5">Transmembrane protein</fullName>
    </recommendedName>
</protein>
<keyword evidence="2" id="KW-0812">Transmembrane</keyword>
<evidence type="ECO:0000313" key="3">
    <source>
        <dbReference type="EMBL" id="WEW55578.1"/>
    </source>
</evidence>
<dbReference type="EMBL" id="CP120627">
    <property type="protein sequence ID" value="WEW55578.1"/>
    <property type="molecule type" value="Genomic_DNA"/>
</dbReference>
<organism evidence="3 4">
    <name type="scientific">Emydomyces testavorans</name>
    <dbReference type="NCBI Taxonomy" id="2070801"/>
    <lineage>
        <taxon>Eukaryota</taxon>
        <taxon>Fungi</taxon>
        <taxon>Dikarya</taxon>
        <taxon>Ascomycota</taxon>
        <taxon>Pezizomycotina</taxon>
        <taxon>Eurotiomycetes</taxon>
        <taxon>Eurotiomycetidae</taxon>
        <taxon>Onygenales</taxon>
        <taxon>Nannizziopsiaceae</taxon>
        <taxon>Emydomyces</taxon>
    </lineage>
</organism>
<feature type="transmembrane region" description="Helical" evidence="2">
    <location>
        <begin position="74"/>
        <end position="99"/>
    </location>
</feature>
<keyword evidence="2" id="KW-1133">Transmembrane helix</keyword>
<evidence type="ECO:0000313" key="4">
    <source>
        <dbReference type="Proteomes" id="UP001219355"/>
    </source>
</evidence>